<dbReference type="PANTHER" id="PTHR33990:SF1">
    <property type="entry name" value="PROTEIN YJDN"/>
    <property type="match status" value="1"/>
</dbReference>
<organism evidence="2 3">
    <name type="scientific">Luteibacter anthropi</name>
    <dbReference type="NCBI Taxonomy" id="564369"/>
    <lineage>
        <taxon>Bacteria</taxon>
        <taxon>Pseudomonadati</taxon>
        <taxon>Pseudomonadota</taxon>
        <taxon>Gammaproteobacteria</taxon>
        <taxon>Lysobacterales</taxon>
        <taxon>Rhodanobacteraceae</taxon>
        <taxon>Luteibacter</taxon>
    </lineage>
</organism>
<dbReference type="SUPFAM" id="SSF54593">
    <property type="entry name" value="Glyoxalase/Bleomycin resistance protein/Dihydroxybiphenyl dioxygenase"/>
    <property type="match status" value="1"/>
</dbReference>
<dbReference type="InterPro" id="IPR029068">
    <property type="entry name" value="Glyas_Bleomycin-R_OHBP_Dase"/>
</dbReference>
<dbReference type="Proteomes" id="UP000490980">
    <property type="component" value="Unassembled WGS sequence"/>
</dbReference>
<dbReference type="Pfam" id="PF06983">
    <property type="entry name" value="3-dmu-9_3-mt"/>
    <property type="match status" value="1"/>
</dbReference>
<evidence type="ECO:0000259" key="1">
    <source>
        <dbReference type="Pfam" id="PF06983"/>
    </source>
</evidence>
<feature type="domain" description="PhnB-like" evidence="1">
    <location>
        <begin position="5"/>
        <end position="132"/>
    </location>
</feature>
<name>A0A7X5U900_9GAMM</name>
<dbReference type="InterPro" id="IPR028973">
    <property type="entry name" value="PhnB-like"/>
</dbReference>
<dbReference type="PANTHER" id="PTHR33990">
    <property type="entry name" value="PROTEIN YJDN-RELATED"/>
    <property type="match status" value="1"/>
</dbReference>
<dbReference type="AlphaFoldDB" id="A0A7X5U900"/>
<comment type="caution">
    <text evidence="2">The sequence shown here is derived from an EMBL/GenBank/DDBJ whole genome shotgun (WGS) entry which is preliminary data.</text>
</comment>
<sequence length="139" mass="15272">MSVRTVTHLNFRDQARDALTFYQHALGGQLTLVSYADAGQADKASDPSHVMWGQVVTDGGFHVMGYDVRPEQPWHPGENAFYVSLRCDSEAEAQALWKGLADGGSVIEPIKPSAWSPLYGMLKDRFGITWVIDVAVAYG</sequence>
<evidence type="ECO:0000313" key="2">
    <source>
        <dbReference type="EMBL" id="NII06044.1"/>
    </source>
</evidence>
<keyword evidence="3" id="KW-1185">Reference proteome</keyword>
<proteinExistence type="predicted"/>
<dbReference type="EMBL" id="JAARLZ010000003">
    <property type="protein sequence ID" value="NII06044.1"/>
    <property type="molecule type" value="Genomic_DNA"/>
</dbReference>
<dbReference type="RefSeq" id="WP_166947142.1">
    <property type="nucleotide sequence ID" value="NZ_JAARLZ010000003.1"/>
</dbReference>
<dbReference type="Gene3D" id="3.10.180.10">
    <property type="entry name" value="2,3-Dihydroxybiphenyl 1,2-Dioxygenase, domain 1"/>
    <property type="match status" value="1"/>
</dbReference>
<dbReference type="CDD" id="cd06588">
    <property type="entry name" value="PhnB_like"/>
    <property type="match status" value="1"/>
</dbReference>
<evidence type="ECO:0000313" key="3">
    <source>
        <dbReference type="Proteomes" id="UP000490980"/>
    </source>
</evidence>
<reference evidence="2 3" key="1">
    <citation type="submission" date="2020-03" db="EMBL/GenBank/DDBJ databases">
        <authorList>
            <person name="Lai Q."/>
        </authorList>
    </citation>
    <scope>NUCLEOTIDE SEQUENCE [LARGE SCALE GENOMIC DNA]</scope>
    <source>
        <strain evidence="2 3">CCUG 25036</strain>
    </source>
</reference>
<gene>
    <name evidence="2" type="ORF">HBF25_06525</name>
</gene>
<accession>A0A7X5U900</accession>
<protein>
    <submittedName>
        <fullName evidence="2">VOC family protein</fullName>
    </submittedName>
</protein>